<dbReference type="PANTHER" id="PTHR47955">
    <property type="entry name" value="CYTOCHROME P450 FAMILY 71 PROTEIN"/>
    <property type="match status" value="1"/>
</dbReference>
<dbReference type="InParanoid" id="A0A2G5CAS9"/>
<dbReference type="Pfam" id="PF00067">
    <property type="entry name" value="p450"/>
    <property type="match status" value="1"/>
</dbReference>
<dbReference type="GO" id="GO:0044550">
    <property type="term" value="P:secondary metabolite biosynthetic process"/>
    <property type="evidence" value="ECO:0007669"/>
    <property type="project" value="UniProtKB-ARBA"/>
</dbReference>
<keyword evidence="2 7" id="KW-0349">Heme</keyword>
<dbReference type="Gene3D" id="1.10.630.10">
    <property type="entry name" value="Cytochrome P450"/>
    <property type="match status" value="1"/>
</dbReference>
<sequence length="442" mass="50408">MNQLAGLAPHRSLRDLALKYGPVMHLKLGSISTIVVSSAEVAKEIMKTHDLVFASRPKILSAKVLGYNYTDVALTPYGAYWRQLRKICILELLNTKRVQSYRFVREEELALLVQSITSSCAEPVDLAEKLFNFNHDLTTRITFGKKSDDWFRFKGAVREGTLLAGGFHVGDFFPSLEFVSTLSGMKARIKKNFIELDSILSKVIEEHLMKDEKNEVEHEDLVDVLLRVKKNEELEDLFVGGTENATNTVEWAMSEMMKNPLIMEKAQTEVRTVVGRKPTVQESDLNELTYMKLVIKETLRLHTPLPLLIPRESMETCTINGYEIPAKTRAIINYWAIAMDPLSWKDPEKFEPERFINNSIDFKGMDFEFIPFGAGRRICPGISLGVMNIELSLAALLFHFDWKLPNSMKSEELDMDESFGLTLFKRNSLRLVPTLRFMPSSV</sequence>
<keyword evidence="10" id="KW-1185">Reference proteome</keyword>
<dbReference type="GO" id="GO:0016705">
    <property type="term" value="F:oxidoreductase activity, acting on paired donors, with incorporation or reduction of molecular oxygen"/>
    <property type="evidence" value="ECO:0007669"/>
    <property type="project" value="InterPro"/>
</dbReference>
<dbReference type="InterPro" id="IPR017972">
    <property type="entry name" value="Cyt_P450_CS"/>
</dbReference>
<keyword evidence="5 7" id="KW-0408">Iron</keyword>
<evidence type="ECO:0000313" key="10">
    <source>
        <dbReference type="Proteomes" id="UP000230069"/>
    </source>
</evidence>
<dbReference type="FunFam" id="1.10.630.10:FF:000043">
    <property type="entry name" value="Cytochrome P450 99A2"/>
    <property type="match status" value="1"/>
</dbReference>
<keyword evidence="6 8" id="KW-0503">Monooxygenase</keyword>
<evidence type="ECO:0000256" key="7">
    <source>
        <dbReference type="PIRSR" id="PIRSR602401-1"/>
    </source>
</evidence>
<comment type="cofactor">
    <cofactor evidence="7">
        <name>heme</name>
        <dbReference type="ChEBI" id="CHEBI:30413"/>
    </cofactor>
</comment>
<dbReference type="PRINTS" id="PR00385">
    <property type="entry name" value="P450"/>
</dbReference>
<evidence type="ECO:0000256" key="6">
    <source>
        <dbReference type="ARBA" id="ARBA00023033"/>
    </source>
</evidence>
<reference evidence="9 10" key="1">
    <citation type="submission" date="2017-09" db="EMBL/GenBank/DDBJ databases">
        <title>WGS assembly of Aquilegia coerulea Goldsmith.</title>
        <authorList>
            <person name="Hodges S."/>
            <person name="Kramer E."/>
            <person name="Nordborg M."/>
            <person name="Tomkins J."/>
            <person name="Borevitz J."/>
            <person name="Derieg N."/>
            <person name="Yan J."/>
            <person name="Mihaltcheva S."/>
            <person name="Hayes R.D."/>
            <person name="Rokhsar D."/>
        </authorList>
    </citation>
    <scope>NUCLEOTIDE SEQUENCE [LARGE SCALE GENOMIC DNA]</scope>
    <source>
        <strain evidence="10">cv. Goldsmith</strain>
    </source>
</reference>
<dbReference type="PRINTS" id="PR00463">
    <property type="entry name" value="EP450I"/>
</dbReference>
<name>A0A2G5CAS9_AQUCA</name>
<dbReference type="InterPro" id="IPR001128">
    <property type="entry name" value="Cyt_P450"/>
</dbReference>
<dbReference type="EMBL" id="KZ305087">
    <property type="protein sequence ID" value="PIA28378.1"/>
    <property type="molecule type" value="Genomic_DNA"/>
</dbReference>
<gene>
    <name evidence="9" type="ORF">AQUCO_07000007v1</name>
</gene>
<evidence type="ECO:0000256" key="4">
    <source>
        <dbReference type="ARBA" id="ARBA00023002"/>
    </source>
</evidence>
<dbReference type="InterPro" id="IPR002401">
    <property type="entry name" value="Cyt_P450_E_grp-I"/>
</dbReference>
<accession>A0A2G5CAS9</accession>
<evidence type="ECO:0000256" key="1">
    <source>
        <dbReference type="ARBA" id="ARBA00010617"/>
    </source>
</evidence>
<dbReference type="PANTHER" id="PTHR47955:SF8">
    <property type="entry name" value="CYTOCHROME P450 71D11-LIKE"/>
    <property type="match status" value="1"/>
</dbReference>
<dbReference type="CDD" id="cd11072">
    <property type="entry name" value="CYP71-like"/>
    <property type="match status" value="1"/>
</dbReference>
<keyword evidence="4 8" id="KW-0560">Oxidoreductase</keyword>
<evidence type="ECO:0000313" key="9">
    <source>
        <dbReference type="EMBL" id="PIA28378.1"/>
    </source>
</evidence>
<dbReference type="SUPFAM" id="SSF48264">
    <property type="entry name" value="Cytochrome P450"/>
    <property type="match status" value="1"/>
</dbReference>
<dbReference type="STRING" id="218851.A0A2G5CAS9"/>
<proteinExistence type="inferred from homology"/>
<dbReference type="GO" id="GO:0005506">
    <property type="term" value="F:iron ion binding"/>
    <property type="evidence" value="ECO:0007669"/>
    <property type="project" value="InterPro"/>
</dbReference>
<evidence type="ECO:0000256" key="5">
    <source>
        <dbReference type="ARBA" id="ARBA00023004"/>
    </source>
</evidence>
<protein>
    <recommendedName>
        <fullName evidence="11">Cytochrome P450</fullName>
    </recommendedName>
</protein>
<feature type="binding site" description="axial binding residue" evidence="7">
    <location>
        <position position="379"/>
    </location>
    <ligand>
        <name>heme</name>
        <dbReference type="ChEBI" id="CHEBI:30413"/>
    </ligand>
    <ligandPart>
        <name>Fe</name>
        <dbReference type="ChEBI" id="CHEBI:18248"/>
    </ligandPart>
</feature>
<dbReference type="OrthoDB" id="1055148at2759"/>
<evidence type="ECO:0000256" key="3">
    <source>
        <dbReference type="ARBA" id="ARBA00022723"/>
    </source>
</evidence>
<evidence type="ECO:0000256" key="8">
    <source>
        <dbReference type="RuleBase" id="RU000461"/>
    </source>
</evidence>
<comment type="similarity">
    <text evidence="1 8">Belongs to the cytochrome P450 family.</text>
</comment>
<dbReference type="InterPro" id="IPR036396">
    <property type="entry name" value="Cyt_P450_sf"/>
</dbReference>
<organism evidence="9 10">
    <name type="scientific">Aquilegia coerulea</name>
    <name type="common">Rocky mountain columbine</name>
    <dbReference type="NCBI Taxonomy" id="218851"/>
    <lineage>
        <taxon>Eukaryota</taxon>
        <taxon>Viridiplantae</taxon>
        <taxon>Streptophyta</taxon>
        <taxon>Embryophyta</taxon>
        <taxon>Tracheophyta</taxon>
        <taxon>Spermatophyta</taxon>
        <taxon>Magnoliopsida</taxon>
        <taxon>Ranunculales</taxon>
        <taxon>Ranunculaceae</taxon>
        <taxon>Thalictroideae</taxon>
        <taxon>Aquilegia</taxon>
    </lineage>
</organism>
<dbReference type="GO" id="GO:0004497">
    <property type="term" value="F:monooxygenase activity"/>
    <property type="evidence" value="ECO:0007669"/>
    <property type="project" value="UniProtKB-KW"/>
</dbReference>
<dbReference type="GO" id="GO:0020037">
    <property type="term" value="F:heme binding"/>
    <property type="evidence" value="ECO:0007669"/>
    <property type="project" value="InterPro"/>
</dbReference>
<dbReference type="AlphaFoldDB" id="A0A2G5CAS9"/>
<evidence type="ECO:0008006" key="11">
    <source>
        <dbReference type="Google" id="ProtNLM"/>
    </source>
</evidence>
<evidence type="ECO:0000256" key="2">
    <source>
        <dbReference type="ARBA" id="ARBA00022617"/>
    </source>
</evidence>
<dbReference type="PROSITE" id="PS00086">
    <property type="entry name" value="CYTOCHROME_P450"/>
    <property type="match status" value="1"/>
</dbReference>
<keyword evidence="3 7" id="KW-0479">Metal-binding</keyword>
<dbReference type="Proteomes" id="UP000230069">
    <property type="component" value="Unassembled WGS sequence"/>
</dbReference>